<evidence type="ECO:0000313" key="1">
    <source>
        <dbReference type="EMBL" id="OMO97064.1"/>
    </source>
</evidence>
<dbReference type="EMBL" id="AWWV01007283">
    <property type="protein sequence ID" value="OMO97064.1"/>
    <property type="molecule type" value="Genomic_DNA"/>
</dbReference>
<protein>
    <submittedName>
        <fullName evidence="1">Uncharacterized protein</fullName>
    </submittedName>
</protein>
<name>A0A1R3JQI1_COCAP</name>
<proteinExistence type="predicted"/>
<dbReference type="AlphaFoldDB" id="A0A1R3JQI1"/>
<organism evidence="1 2">
    <name type="scientific">Corchorus capsularis</name>
    <name type="common">Jute</name>
    <dbReference type="NCBI Taxonomy" id="210143"/>
    <lineage>
        <taxon>Eukaryota</taxon>
        <taxon>Viridiplantae</taxon>
        <taxon>Streptophyta</taxon>
        <taxon>Embryophyta</taxon>
        <taxon>Tracheophyta</taxon>
        <taxon>Spermatophyta</taxon>
        <taxon>Magnoliopsida</taxon>
        <taxon>eudicotyledons</taxon>
        <taxon>Gunneridae</taxon>
        <taxon>Pentapetalae</taxon>
        <taxon>rosids</taxon>
        <taxon>malvids</taxon>
        <taxon>Malvales</taxon>
        <taxon>Malvaceae</taxon>
        <taxon>Grewioideae</taxon>
        <taxon>Apeibeae</taxon>
        <taxon>Corchorus</taxon>
    </lineage>
</organism>
<gene>
    <name evidence="1" type="ORF">CCACVL1_04676</name>
</gene>
<comment type="caution">
    <text evidence="1">The sequence shown here is derived from an EMBL/GenBank/DDBJ whole genome shotgun (WGS) entry which is preliminary data.</text>
</comment>
<keyword evidence="2" id="KW-1185">Reference proteome</keyword>
<accession>A0A1R3JQI1</accession>
<reference evidence="1 2" key="1">
    <citation type="submission" date="2013-09" db="EMBL/GenBank/DDBJ databases">
        <title>Corchorus capsularis genome sequencing.</title>
        <authorList>
            <person name="Alam M."/>
            <person name="Haque M.S."/>
            <person name="Islam M.S."/>
            <person name="Emdad E.M."/>
            <person name="Islam M.M."/>
            <person name="Ahmed B."/>
            <person name="Halim A."/>
            <person name="Hossen Q.M.M."/>
            <person name="Hossain M.Z."/>
            <person name="Ahmed R."/>
            <person name="Khan M.M."/>
            <person name="Islam R."/>
            <person name="Rashid M.M."/>
            <person name="Khan S.A."/>
            <person name="Rahman M.S."/>
            <person name="Alam M."/>
        </authorList>
    </citation>
    <scope>NUCLEOTIDE SEQUENCE [LARGE SCALE GENOMIC DNA]</scope>
    <source>
        <strain evidence="2">cv. CVL-1</strain>
        <tissue evidence="1">Whole seedling</tissue>
    </source>
</reference>
<dbReference type="Gramene" id="OMO97064">
    <property type="protein sequence ID" value="OMO97064"/>
    <property type="gene ID" value="CCACVL1_04676"/>
</dbReference>
<dbReference type="Proteomes" id="UP000188268">
    <property type="component" value="Unassembled WGS sequence"/>
</dbReference>
<evidence type="ECO:0000313" key="2">
    <source>
        <dbReference type="Proteomes" id="UP000188268"/>
    </source>
</evidence>
<sequence>MTAGCYIRKLRRGGGSHFRRGVLGLEGRARVMKSHWRRPLPMAKCAK</sequence>